<dbReference type="InterPro" id="IPR001764">
    <property type="entry name" value="Glyco_hydro_3_N"/>
</dbReference>
<dbReference type="FunFam" id="2.60.40.10:FF:000495">
    <property type="entry name" value="Periplasmic beta-glucosidase"/>
    <property type="match status" value="1"/>
</dbReference>
<dbReference type="InterPro" id="IPR036881">
    <property type="entry name" value="Glyco_hydro_3_C_sf"/>
</dbReference>
<sequence length="719" mass="79206">MTKPFIAELVKRMSLREKAAQMTQLTPLFFGLEEDMDLTGPLGEKQLKPDDMKHVGSVLGVYDASKFIRLQRKHLEENPYGIPLMNLCDVTHGLRTVFPIPLAMGCSFDMEAVKQSAAVAARESAYMGIHVTYAPMGDLVRDPRWGRVMESPGEDTYLNARFVESMVAGFQGDDPRSPEKVGACFKHFAGYGAAEGGRDYNTVDLSRGVLREYHLPAYLAAVRAGALMAMTSFNTVERIPATVNKWLLRDVLRKEWQFAGAVVSDFNSIDEVICHGVAADGKEAAYKSVTAGLDIEMMSTHYLNELEQLVAAGEVNEALIDQSVIRVLELKDRLGLFENPYKDCDPAKSEEVNLSPEHRRIARDVARKSIVLLKNEDVLPLAKRGKIGLAGPFAESRKVLGGWWALGKAEECVSLKEGLIQAAPGVEIVTAMTGELERIRNGGDVKDEVADAVDTLRDCETVIVAVGEHMEDTGEACSKTELRLSPNQRKLIEALSEAGKKLIMIVFSGRPLVLEEAEARSAALVQAWFLGNESGNALADVLFGDYNPSGRLSMSFPRSIGQIPVYYNRLNTGRPQKSESDKDFVSSYLDSSNSPLFPFGYGLSYSRFEYSGLSLSEDALTASVQVENVSSVGGTETVQWYIRDIAASVSRPVKELKHFEKVSLQAGEKRTLHLKITKEMLSFYADSSSDPVFEPGEFQIMAGRHSEDISGITVRIEEI</sequence>
<gene>
    <name evidence="8" type="primary">bglX</name>
    <name evidence="8" type="ORF">EAV92_14710</name>
</gene>
<dbReference type="Proteomes" id="UP000269097">
    <property type="component" value="Chromosome"/>
</dbReference>
<dbReference type="Pfam" id="PF14310">
    <property type="entry name" value="Fn3-like"/>
    <property type="match status" value="1"/>
</dbReference>
<proteinExistence type="inferred from homology"/>
<dbReference type="NCBIfam" id="NF011678">
    <property type="entry name" value="PRK15098.1"/>
    <property type="match status" value="1"/>
</dbReference>
<dbReference type="GO" id="GO:0008422">
    <property type="term" value="F:beta-glucosidase activity"/>
    <property type="evidence" value="ECO:0007669"/>
    <property type="project" value="UniProtKB-EC"/>
</dbReference>
<evidence type="ECO:0000256" key="6">
    <source>
        <dbReference type="ARBA" id="ARBA00023295"/>
    </source>
</evidence>
<dbReference type="EC" id="3.2.1.21" evidence="3"/>
<dbReference type="Gene3D" id="3.40.50.1700">
    <property type="entry name" value="Glycoside hydrolase family 3 C-terminal domain"/>
    <property type="match status" value="1"/>
</dbReference>
<dbReference type="InterPro" id="IPR026891">
    <property type="entry name" value="Fn3-like"/>
</dbReference>
<evidence type="ECO:0000256" key="5">
    <source>
        <dbReference type="ARBA" id="ARBA00022801"/>
    </source>
</evidence>
<dbReference type="InterPro" id="IPR051915">
    <property type="entry name" value="Cellulose_Degrad_GH3"/>
</dbReference>
<evidence type="ECO:0000256" key="4">
    <source>
        <dbReference type="ARBA" id="ARBA00022729"/>
    </source>
</evidence>
<dbReference type="KEGG" id="coh:EAV92_14710"/>
<dbReference type="InterPro" id="IPR013783">
    <property type="entry name" value="Ig-like_fold"/>
</dbReference>
<evidence type="ECO:0000256" key="1">
    <source>
        <dbReference type="ARBA" id="ARBA00000448"/>
    </source>
</evidence>
<dbReference type="GO" id="GO:0009251">
    <property type="term" value="P:glucan catabolic process"/>
    <property type="evidence" value="ECO:0007669"/>
    <property type="project" value="TreeGrafter"/>
</dbReference>
<dbReference type="InterPro" id="IPR002772">
    <property type="entry name" value="Glyco_hydro_3_C"/>
</dbReference>
<protein>
    <recommendedName>
        <fullName evidence="3">beta-glucosidase</fullName>
        <ecNumber evidence="3">3.2.1.21</ecNumber>
    </recommendedName>
</protein>
<reference evidence="8 9" key="1">
    <citation type="submission" date="2018-10" db="EMBL/GenBank/DDBJ databases">
        <title>Genome Sequence of Cohnella sp.</title>
        <authorList>
            <person name="Srinivasan S."/>
            <person name="Kim M.K."/>
        </authorList>
    </citation>
    <scope>NUCLEOTIDE SEQUENCE [LARGE SCALE GENOMIC DNA]</scope>
    <source>
        <strain evidence="8 9">18JY8-7</strain>
    </source>
</reference>
<name>A0A3G3JZP5_9BACL</name>
<dbReference type="Gene3D" id="2.60.40.10">
    <property type="entry name" value="Immunoglobulins"/>
    <property type="match status" value="1"/>
</dbReference>
<dbReference type="Gene3D" id="3.20.20.300">
    <property type="entry name" value="Glycoside hydrolase, family 3, N-terminal domain"/>
    <property type="match status" value="1"/>
</dbReference>
<feature type="domain" description="Fibronectin type III-like" evidence="7">
    <location>
        <begin position="636"/>
        <end position="706"/>
    </location>
</feature>
<keyword evidence="9" id="KW-1185">Reference proteome</keyword>
<dbReference type="SUPFAM" id="SSF51445">
    <property type="entry name" value="(Trans)glycosidases"/>
    <property type="match status" value="1"/>
</dbReference>
<dbReference type="EMBL" id="CP033433">
    <property type="protein sequence ID" value="AYQ73720.1"/>
    <property type="molecule type" value="Genomic_DNA"/>
</dbReference>
<dbReference type="AlphaFoldDB" id="A0A3G3JZP5"/>
<dbReference type="Pfam" id="PF00933">
    <property type="entry name" value="Glyco_hydro_3"/>
    <property type="match status" value="1"/>
</dbReference>
<comment type="similarity">
    <text evidence="2">Belongs to the glycosyl hydrolase 3 family.</text>
</comment>
<evidence type="ECO:0000313" key="8">
    <source>
        <dbReference type="EMBL" id="AYQ73720.1"/>
    </source>
</evidence>
<dbReference type="PANTHER" id="PTHR30620">
    <property type="entry name" value="PERIPLASMIC BETA-GLUCOSIDASE-RELATED"/>
    <property type="match status" value="1"/>
</dbReference>
<evidence type="ECO:0000313" key="9">
    <source>
        <dbReference type="Proteomes" id="UP000269097"/>
    </source>
</evidence>
<evidence type="ECO:0000259" key="7">
    <source>
        <dbReference type="SMART" id="SM01217"/>
    </source>
</evidence>
<keyword evidence="6" id="KW-0326">Glycosidase</keyword>
<dbReference type="InterPro" id="IPR017853">
    <property type="entry name" value="GH"/>
</dbReference>
<dbReference type="PANTHER" id="PTHR30620:SF16">
    <property type="entry name" value="LYSOSOMAL BETA GLUCOSIDASE"/>
    <property type="match status" value="1"/>
</dbReference>
<comment type="catalytic activity">
    <reaction evidence="1">
        <text>Hydrolysis of terminal, non-reducing beta-D-glucosyl residues with release of beta-D-glucose.</text>
        <dbReference type="EC" id="3.2.1.21"/>
    </reaction>
</comment>
<keyword evidence="4" id="KW-0732">Signal</keyword>
<dbReference type="Pfam" id="PF01915">
    <property type="entry name" value="Glyco_hydro_3_C"/>
    <property type="match status" value="1"/>
</dbReference>
<dbReference type="SUPFAM" id="SSF52279">
    <property type="entry name" value="Beta-D-glucan exohydrolase, C-terminal domain"/>
    <property type="match status" value="1"/>
</dbReference>
<organism evidence="8 9">
    <name type="scientific">Cohnella candidum</name>
    <dbReference type="NCBI Taxonomy" id="2674991"/>
    <lineage>
        <taxon>Bacteria</taxon>
        <taxon>Bacillati</taxon>
        <taxon>Bacillota</taxon>
        <taxon>Bacilli</taxon>
        <taxon>Bacillales</taxon>
        <taxon>Paenibacillaceae</taxon>
        <taxon>Cohnella</taxon>
    </lineage>
</organism>
<dbReference type="RefSeq" id="WP_123041804.1">
    <property type="nucleotide sequence ID" value="NZ_CP033433.1"/>
</dbReference>
<keyword evidence="5" id="KW-0378">Hydrolase</keyword>
<evidence type="ECO:0000256" key="2">
    <source>
        <dbReference type="ARBA" id="ARBA00005336"/>
    </source>
</evidence>
<dbReference type="PRINTS" id="PR00133">
    <property type="entry name" value="GLHYDRLASE3"/>
</dbReference>
<dbReference type="SMART" id="SM01217">
    <property type="entry name" value="Fn3_like"/>
    <property type="match status" value="1"/>
</dbReference>
<accession>A0A3G3JZP5</accession>
<dbReference type="InterPro" id="IPR036962">
    <property type="entry name" value="Glyco_hydro_3_N_sf"/>
</dbReference>
<evidence type="ECO:0000256" key="3">
    <source>
        <dbReference type="ARBA" id="ARBA00012744"/>
    </source>
</evidence>